<evidence type="ECO:0000313" key="10">
    <source>
        <dbReference type="Proteomes" id="UP001612415"/>
    </source>
</evidence>
<comment type="caution">
    <text evidence="9">The sequence shown here is derived from an EMBL/GenBank/DDBJ whole genome shotgun (WGS) entry which is preliminary data.</text>
</comment>
<sequence length="427" mass="45847">MKITVVGGGSTYTPELIEGFARRAQLLPVDELVLQDIDAERLAVVGGLSRRILDRHGFRGRLTTTTDLGPALDGAAAVLIQLRVGGQAARLVDETLPNEFGLLGQETTGPGGFAKALRTVPVVLDIATEVRRRSLPGAWIVDFTNPVGIVTRALLDAGHRAVGLCNVAIKFQRQLAARLGTDPDRVRLGHAGLNHLSWIRSVTVDGVDRLPELLTGDALDELAEQVRVPAGALRDLGAIPSYYLHYFYCTDDEVRSQQSGTHRADQVMAIERELLTLYTDPALDRKPELLDRRGGAYYSEAAAALVTSLLTGDGAHHYVNVRNDGVLAGLPDDAVVEVPAQVDTAGPHPEAVPPLPPEMLGLVQSVTAYETLTVEAALTGDRAVARRALVANPLVREWGRADALLNALLAANRRHLPRFFAGEAVDA</sequence>
<comment type="similarity">
    <text evidence="1 7">Belongs to the glycosyl hydrolase 4 family.</text>
</comment>
<dbReference type="InterPro" id="IPR022616">
    <property type="entry name" value="Glyco_hydro_4_C"/>
</dbReference>
<evidence type="ECO:0000256" key="7">
    <source>
        <dbReference type="RuleBase" id="RU361152"/>
    </source>
</evidence>
<evidence type="ECO:0000256" key="1">
    <source>
        <dbReference type="ARBA" id="ARBA00010141"/>
    </source>
</evidence>
<dbReference type="InterPro" id="IPR001088">
    <property type="entry name" value="Glyco_hydro_4"/>
</dbReference>
<dbReference type="Gene3D" id="3.40.50.720">
    <property type="entry name" value="NAD(P)-binding Rossmann-like Domain"/>
    <property type="match status" value="1"/>
</dbReference>
<dbReference type="Gene3D" id="3.90.110.10">
    <property type="entry name" value="Lactate dehydrogenase/glycoside hydrolase, family 4, C-terminal"/>
    <property type="match status" value="1"/>
</dbReference>
<evidence type="ECO:0000256" key="5">
    <source>
        <dbReference type="ARBA" id="ARBA00023211"/>
    </source>
</evidence>
<keyword evidence="5" id="KW-0464">Manganese</keyword>
<dbReference type="GO" id="GO:0008706">
    <property type="term" value="F:6-phospho-beta-glucosidase activity"/>
    <property type="evidence" value="ECO:0007669"/>
    <property type="project" value="UniProtKB-EC"/>
</dbReference>
<dbReference type="SUPFAM" id="SSF51735">
    <property type="entry name" value="NAD(P)-binding Rossmann-fold domains"/>
    <property type="match status" value="1"/>
</dbReference>
<evidence type="ECO:0000256" key="4">
    <source>
        <dbReference type="ARBA" id="ARBA00023027"/>
    </source>
</evidence>
<dbReference type="Pfam" id="PF02056">
    <property type="entry name" value="Glyco_hydro_4"/>
    <property type="match status" value="1"/>
</dbReference>
<dbReference type="Proteomes" id="UP001612415">
    <property type="component" value="Unassembled WGS sequence"/>
</dbReference>
<keyword evidence="6 7" id="KW-0326">Glycosidase</keyword>
<feature type="domain" description="Glycosyl hydrolase family 4 C-terminal" evidence="8">
    <location>
        <begin position="191"/>
        <end position="395"/>
    </location>
</feature>
<dbReference type="EMBL" id="JBITDC010000004">
    <property type="protein sequence ID" value="MFI5675671.1"/>
    <property type="molecule type" value="Genomic_DNA"/>
</dbReference>
<accession>A0ABW7XZY3</accession>
<organism evidence="9 10">
    <name type="scientific">Streptomyces cellulosae</name>
    <dbReference type="NCBI Taxonomy" id="1968"/>
    <lineage>
        <taxon>Bacteria</taxon>
        <taxon>Bacillati</taxon>
        <taxon>Actinomycetota</taxon>
        <taxon>Actinomycetes</taxon>
        <taxon>Kitasatosporales</taxon>
        <taxon>Streptomycetaceae</taxon>
        <taxon>Streptomyces</taxon>
    </lineage>
</organism>
<evidence type="ECO:0000256" key="2">
    <source>
        <dbReference type="ARBA" id="ARBA00022723"/>
    </source>
</evidence>
<evidence type="ECO:0000256" key="3">
    <source>
        <dbReference type="ARBA" id="ARBA00022801"/>
    </source>
</evidence>
<dbReference type="SUPFAM" id="SSF56327">
    <property type="entry name" value="LDH C-terminal domain-like"/>
    <property type="match status" value="1"/>
</dbReference>
<dbReference type="PANTHER" id="PTHR32092:SF5">
    <property type="entry name" value="6-PHOSPHO-BETA-GLUCOSIDASE"/>
    <property type="match status" value="1"/>
</dbReference>
<dbReference type="PRINTS" id="PR00732">
    <property type="entry name" value="GLHYDRLASE4"/>
</dbReference>
<dbReference type="RefSeq" id="WP_398656453.1">
    <property type="nucleotide sequence ID" value="NZ_JBITDC010000004.1"/>
</dbReference>
<keyword evidence="2" id="KW-0479">Metal-binding</keyword>
<dbReference type="Pfam" id="PF11975">
    <property type="entry name" value="Glyco_hydro_4C"/>
    <property type="match status" value="1"/>
</dbReference>
<dbReference type="InterPro" id="IPR015955">
    <property type="entry name" value="Lactate_DH/Glyco_Ohase_4_C"/>
</dbReference>
<keyword evidence="3 7" id="KW-0378">Hydrolase</keyword>
<name>A0ABW7XZY3_STRCE</name>
<reference evidence="9 10" key="1">
    <citation type="submission" date="2024-10" db="EMBL/GenBank/DDBJ databases">
        <title>The Natural Products Discovery Center: Release of the First 8490 Sequenced Strains for Exploring Actinobacteria Biosynthetic Diversity.</title>
        <authorList>
            <person name="Kalkreuter E."/>
            <person name="Kautsar S.A."/>
            <person name="Yang D."/>
            <person name="Bader C.D."/>
            <person name="Teijaro C.N."/>
            <person name="Fluegel L."/>
            <person name="Davis C.M."/>
            <person name="Simpson J.R."/>
            <person name="Lauterbach L."/>
            <person name="Steele A.D."/>
            <person name="Gui C."/>
            <person name="Meng S."/>
            <person name="Li G."/>
            <person name="Viehrig K."/>
            <person name="Ye F."/>
            <person name="Su P."/>
            <person name="Kiefer A.F."/>
            <person name="Nichols A."/>
            <person name="Cepeda A.J."/>
            <person name="Yan W."/>
            <person name="Fan B."/>
            <person name="Jiang Y."/>
            <person name="Adhikari A."/>
            <person name="Zheng C.-J."/>
            <person name="Schuster L."/>
            <person name="Cowan T.M."/>
            <person name="Smanski M.J."/>
            <person name="Chevrette M.G."/>
            <person name="De Carvalho L.P.S."/>
            <person name="Shen B."/>
        </authorList>
    </citation>
    <scope>NUCLEOTIDE SEQUENCE [LARGE SCALE GENOMIC DNA]</scope>
    <source>
        <strain evidence="9 10">NPDC051599</strain>
    </source>
</reference>
<dbReference type="CDD" id="cd05296">
    <property type="entry name" value="GH4_P_beta_glucosidase"/>
    <property type="match status" value="1"/>
</dbReference>
<protein>
    <submittedName>
        <fullName evidence="9">6-phospho-beta-glucosidase</fullName>
        <ecNumber evidence="9">3.2.1.86</ecNumber>
    </submittedName>
</protein>
<proteinExistence type="inferred from homology"/>
<dbReference type="PANTHER" id="PTHR32092">
    <property type="entry name" value="6-PHOSPHO-BETA-GLUCOSIDASE-RELATED"/>
    <property type="match status" value="1"/>
</dbReference>
<evidence type="ECO:0000313" key="9">
    <source>
        <dbReference type="EMBL" id="MFI5675671.1"/>
    </source>
</evidence>
<gene>
    <name evidence="9" type="ORF">ACIA8P_13495</name>
</gene>
<evidence type="ECO:0000256" key="6">
    <source>
        <dbReference type="ARBA" id="ARBA00023295"/>
    </source>
</evidence>
<dbReference type="EC" id="3.2.1.86" evidence="9"/>
<keyword evidence="4 7" id="KW-0520">NAD</keyword>
<dbReference type="InterPro" id="IPR036291">
    <property type="entry name" value="NAD(P)-bd_dom_sf"/>
</dbReference>
<evidence type="ECO:0000259" key="8">
    <source>
        <dbReference type="Pfam" id="PF11975"/>
    </source>
</evidence>
<keyword evidence="10" id="KW-1185">Reference proteome</keyword>
<comment type="cofactor">
    <cofactor evidence="7">
        <name>NAD(+)</name>
        <dbReference type="ChEBI" id="CHEBI:57540"/>
    </cofactor>
    <text evidence="7">Binds 1 NAD(+) per subunit.</text>
</comment>